<organism evidence="2 3">
    <name type="scientific">Cohaesibacter gelatinilyticus</name>
    <dbReference type="NCBI Taxonomy" id="372072"/>
    <lineage>
        <taxon>Bacteria</taxon>
        <taxon>Pseudomonadati</taxon>
        <taxon>Pseudomonadota</taxon>
        <taxon>Alphaproteobacteria</taxon>
        <taxon>Hyphomicrobiales</taxon>
        <taxon>Cohaesibacteraceae</taxon>
    </lineage>
</organism>
<evidence type="ECO:0000313" key="3">
    <source>
        <dbReference type="Proteomes" id="UP000219439"/>
    </source>
</evidence>
<reference evidence="2 3" key="1">
    <citation type="submission" date="2017-09" db="EMBL/GenBank/DDBJ databases">
        <authorList>
            <person name="Ehlers B."/>
            <person name="Leendertz F.H."/>
        </authorList>
    </citation>
    <scope>NUCLEOTIDE SEQUENCE [LARGE SCALE GENOMIC DNA]</scope>
    <source>
        <strain evidence="2 3">DSM 18289</strain>
    </source>
</reference>
<dbReference type="InterPro" id="IPR036465">
    <property type="entry name" value="vWFA_dom_sf"/>
</dbReference>
<dbReference type="AlphaFoldDB" id="A0A285NFN9"/>
<dbReference type="Proteomes" id="UP000219439">
    <property type="component" value="Unassembled WGS sequence"/>
</dbReference>
<evidence type="ECO:0008006" key="4">
    <source>
        <dbReference type="Google" id="ProtNLM"/>
    </source>
</evidence>
<dbReference type="RefSeq" id="WP_097152687.1">
    <property type="nucleotide sequence ID" value="NZ_OBEL01000001.1"/>
</dbReference>
<gene>
    <name evidence="2" type="ORF">SAMN06265368_1536</name>
</gene>
<dbReference type="EMBL" id="OBEL01000001">
    <property type="protein sequence ID" value="SNZ08265.1"/>
    <property type="molecule type" value="Genomic_DNA"/>
</dbReference>
<keyword evidence="3" id="KW-1185">Reference proteome</keyword>
<protein>
    <recommendedName>
        <fullName evidence="4">VWA domain-containing protein</fullName>
    </recommendedName>
</protein>
<sequence>MKKKKSKQGDLSPIETGEVNKPAVRSDKSEVASFLSKTRMVRQARDQKGLGHPTGRLIFALDATMSRQPSWDLACSLQSDMFVESQRHGRLATQLVYFRGTNECKASRWTLLADDMIGWMERFQCRAGRTQLGRILQHIQDEAVTQPVQAVVYVGDCLEEDADHIAGLAGEVALRSVPVFLFQEGDDAYAKTMFREIARITGGAYAHFDGSARSKLAAYLRSIAAYAAAGRNRDLLPSELRQQLPRLTSR</sequence>
<evidence type="ECO:0000313" key="2">
    <source>
        <dbReference type="EMBL" id="SNZ08265.1"/>
    </source>
</evidence>
<feature type="region of interest" description="Disordered" evidence="1">
    <location>
        <begin position="1"/>
        <end position="29"/>
    </location>
</feature>
<proteinExistence type="predicted"/>
<dbReference type="OrthoDB" id="5430236at2"/>
<accession>A0A285NFN9</accession>
<name>A0A285NFN9_9HYPH</name>
<dbReference type="SUPFAM" id="SSF53300">
    <property type="entry name" value="vWA-like"/>
    <property type="match status" value="1"/>
</dbReference>
<evidence type="ECO:0000256" key="1">
    <source>
        <dbReference type="SAM" id="MobiDB-lite"/>
    </source>
</evidence>